<dbReference type="GO" id="GO:0016125">
    <property type="term" value="P:sterol metabolic process"/>
    <property type="evidence" value="ECO:0007669"/>
    <property type="project" value="TreeGrafter"/>
</dbReference>
<name>A0AAF0W5C0_DAUCS</name>
<feature type="signal peptide" evidence="9">
    <location>
        <begin position="1"/>
        <end position="21"/>
    </location>
</feature>
<dbReference type="Pfam" id="PF00067">
    <property type="entry name" value="p450"/>
    <property type="match status" value="1"/>
</dbReference>
<keyword evidence="5 8" id="KW-0560">Oxidoreductase</keyword>
<dbReference type="PRINTS" id="PR00463">
    <property type="entry name" value="EP450I"/>
</dbReference>
<comment type="cofactor">
    <cofactor evidence="7">
        <name>heme</name>
        <dbReference type="ChEBI" id="CHEBI:30413"/>
    </cofactor>
</comment>
<dbReference type="SUPFAM" id="SSF48264">
    <property type="entry name" value="Cytochrome P450"/>
    <property type="match status" value="1"/>
</dbReference>
<evidence type="ECO:0000256" key="6">
    <source>
        <dbReference type="ARBA" id="ARBA00023004"/>
    </source>
</evidence>
<evidence type="ECO:0000313" key="11">
    <source>
        <dbReference type="Proteomes" id="UP000077755"/>
    </source>
</evidence>
<dbReference type="GO" id="GO:0016705">
    <property type="term" value="F:oxidoreductase activity, acting on paired donors, with incorporation or reduction of molecular oxygen"/>
    <property type="evidence" value="ECO:0007669"/>
    <property type="project" value="InterPro"/>
</dbReference>
<evidence type="ECO:0000256" key="8">
    <source>
        <dbReference type="RuleBase" id="RU000461"/>
    </source>
</evidence>
<dbReference type="GO" id="GO:0016020">
    <property type="term" value="C:membrane"/>
    <property type="evidence" value="ECO:0007669"/>
    <property type="project" value="UniProtKB-SubCell"/>
</dbReference>
<sequence>MESLLIMNSYILALLILPTRGWRLECKVPPRIRGWPLVGESIQYALLGPQKFISERMEKYSANVFQTAQFGEKMAVFYGPEGNKMLFTKLVRSWWPLFVRKPLYFPDFDEGASMDEITAVFLSSINNILSPEALKEYILLMDHLAREHVESEWAGKEVLDVLRMSRKYTFGLSCRFFKNVVDDELVRKLAKYFDPVADGIYCVPFDLPDTAYNRAIKAGKLLREELMKLVTERKNAMLMENPSNNKSFTGQDYLSQLLLVTDGKGKYMSAKEICNNIIGLLFTSYETTSTVVTFVLKYLSELPHIYNKVYEEQMEIANSKEIVQSLKWEDVQKMKYSWNVVCEALRLMPAGQGTFRDAITDFKFAGITIQKGMKAYWTTYTTHYNPEYFHEPGKFDPSRFEGNRIAPFIFVPFGGGRRMCPGKEYARLEILVFLHNIVTKFRLENVSPRKLLHVFSAPMKGVSLRLIPHKK</sequence>
<evidence type="ECO:0000256" key="1">
    <source>
        <dbReference type="ARBA" id="ARBA00004167"/>
    </source>
</evidence>
<dbReference type="Proteomes" id="UP000077755">
    <property type="component" value="Chromosome 1"/>
</dbReference>
<dbReference type="PANTHER" id="PTHR24286">
    <property type="entry name" value="CYTOCHROME P450 26"/>
    <property type="match status" value="1"/>
</dbReference>
<keyword evidence="4" id="KW-0472">Membrane</keyword>
<comment type="similarity">
    <text evidence="8">Belongs to the cytochrome P450 family.</text>
</comment>
<dbReference type="InterPro" id="IPR036396">
    <property type="entry name" value="Cyt_P450_sf"/>
</dbReference>
<dbReference type="GO" id="GO:0004497">
    <property type="term" value="F:monooxygenase activity"/>
    <property type="evidence" value="ECO:0007669"/>
    <property type="project" value="UniProtKB-KW"/>
</dbReference>
<dbReference type="GO" id="GO:0020037">
    <property type="term" value="F:heme binding"/>
    <property type="evidence" value="ECO:0007669"/>
    <property type="project" value="InterPro"/>
</dbReference>
<reference evidence="10" key="2">
    <citation type="submission" date="2022-03" db="EMBL/GenBank/DDBJ databases">
        <title>Draft title - Genomic analysis of global carrot germplasm unveils the trajectory of domestication and the origin of high carotenoid orange carrot.</title>
        <authorList>
            <person name="Iorizzo M."/>
            <person name="Ellison S."/>
            <person name="Senalik D."/>
            <person name="Macko-Podgorni A."/>
            <person name="Grzebelus D."/>
            <person name="Bostan H."/>
            <person name="Rolling W."/>
            <person name="Curaba J."/>
            <person name="Simon P."/>
        </authorList>
    </citation>
    <scope>NUCLEOTIDE SEQUENCE</scope>
    <source>
        <tissue evidence="10">Leaf</tissue>
    </source>
</reference>
<evidence type="ECO:0000256" key="7">
    <source>
        <dbReference type="PIRSR" id="PIRSR602401-1"/>
    </source>
</evidence>
<keyword evidence="4" id="KW-1133">Transmembrane helix</keyword>
<gene>
    <name evidence="10" type="ORF">DCAR_0101049</name>
</gene>
<keyword evidence="8" id="KW-0503">Monooxygenase</keyword>
<dbReference type="GO" id="GO:0005506">
    <property type="term" value="F:iron ion binding"/>
    <property type="evidence" value="ECO:0007669"/>
    <property type="project" value="InterPro"/>
</dbReference>
<keyword evidence="7 8" id="KW-0349">Heme</keyword>
<dbReference type="Gene3D" id="1.10.630.10">
    <property type="entry name" value="Cytochrome P450"/>
    <property type="match status" value="1"/>
</dbReference>
<keyword evidence="9" id="KW-0732">Signal</keyword>
<dbReference type="EMBL" id="CP093343">
    <property type="protein sequence ID" value="WOG81893.1"/>
    <property type="molecule type" value="Genomic_DNA"/>
</dbReference>
<dbReference type="InterPro" id="IPR002401">
    <property type="entry name" value="Cyt_P450_E_grp-I"/>
</dbReference>
<evidence type="ECO:0000256" key="3">
    <source>
        <dbReference type="ARBA" id="ARBA00022723"/>
    </source>
</evidence>
<dbReference type="PROSITE" id="PS00086">
    <property type="entry name" value="CYTOCHROME_P450"/>
    <property type="match status" value="1"/>
</dbReference>
<dbReference type="InterPro" id="IPR001128">
    <property type="entry name" value="Cyt_P450"/>
</dbReference>
<feature type="chain" id="PRO_5041946396" evidence="9">
    <location>
        <begin position="22"/>
        <end position="471"/>
    </location>
</feature>
<dbReference type="AlphaFoldDB" id="A0AAF0W5C0"/>
<dbReference type="PRINTS" id="PR00385">
    <property type="entry name" value="P450"/>
</dbReference>
<keyword evidence="3 7" id="KW-0479">Metal-binding</keyword>
<evidence type="ECO:0000256" key="9">
    <source>
        <dbReference type="SAM" id="SignalP"/>
    </source>
</evidence>
<evidence type="ECO:0000256" key="4">
    <source>
        <dbReference type="ARBA" id="ARBA00022989"/>
    </source>
</evidence>
<dbReference type="PANTHER" id="PTHR24286:SF53">
    <property type="entry name" value="BETA-AMYRIN 28-OXIDASE-LIKE"/>
    <property type="match status" value="1"/>
</dbReference>
<proteinExistence type="inferred from homology"/>
<comment type="subcellular location">
    <subcellularLocation>
        <location evidence="1">Membrane</location>
        <topology evidence="1">Single-pass membrane protein</topology>
    </subcellularLocation>
</comment>
<keyword evidence="6 7" id="KW-0408">Iron</keyword>
<evidence type="ECO:0000256" key="2">
    <source>
        <dbReference type="ARBA" id="ARBA00022692"/>
    </source>
</evidence>
<feature type="binding site" description="axial binding residue" evidence="7">
    <location>
        <position position="420"/>
    </location>
    <ligand>
        <name>heme</name>
        <dbReference type="ChEBI" id="CHEBI:30413"/>
    </ligand>
    <ligandPart>
        <name>Fe</name>
        <dbReference type="ChEBI" id="CHEBI:18248"/>
    </ligandPart>
</feature>
<organism evidence="10 11">
    <name type="scientific">Daucus carota subsp. sativus</name>
    <name type="common">Carrot</name>
    <dbReference type="NCBI Taxonomy" id="79200"/>
    <lineage>
        <taxon>Eukaryota</taxon>
        <taxon>Viridiplantae</taxon>
        <taxon>Streptophyta</taxon>
        <taxon>Embryophyta</taxon>
        <taxon>Tracheophyta</taxon>
        <taxon>Spermatophyta</taxon>
        <taxon>Magnoliopsida</taxon>
        <taxon>eudicotyledons</taxon>
        <taxon>Gunneridae</taxon>
        <taxon>Pentapetalae</taxon>
        <taxon>asterids</taxon>
        <taxon>campanulids</taxon>
        <taxon>Apiales</taxon>
        <taxon>Apiaceae</taxon>
        <taxon>Apioideae</taxon>
        <taxon>Scandiceae</taxon>
        <taxon>Daucinae</taxon>
        <taxon>Daucus</taxon>
        <taxon>Daucus sect. Daucus</taxon>
    </lineage>
</organism>
<accession>A0AAF0W5C0</accession>
<protein>
    <submittedName>
        <fullName evidence="10">Uncharacterized protein</fullName>
    </submittedName>
</protein>
<keyword evidence="11" id="KW-1185">Reference proteome</keyword>
<evidence type="ECO:0000313" key="10">
    <source>
        <dbReference type="EMBL" id="WOG81893.1"/>
    </source>
</evidence>
<keyword evidence="2" id="KW-0812">Transmembrane</keyword>
<evidence type="ECO:0000256" key="5">
    <source>
        <dbReference type="ARBA" id="ARBA00023002"/>
    </source>
</evidence>
<dbReference type="InterPro" id="IPR017972">
    <property type="entry name" value="Cyt_P450_CS"/>
</dbReference>
<reference evidence="10" key="1">
    <citation type="journal article" date="2016" name="Nat. Genet.">
        <title>A high-quality carrot genome assembly provides new insights into carotenoid accumulation and asterid genome evolution.</title>
        <authorList>
            <person name="Iorizzo M."/>
            <person name="Ellison S."/>
            <person name="Senalik D."/>
            <person name="Zeng P."/>
            <person name="Satapoomin P."/>
            <person name="Huang J."/>
            <person name="Bowman M."/>
            <person name="Iovene M."/>
            <person name="Sanseverino W."/>
            <person name="Cavagnaro P."/>
            <person name="Yildiz M."/>
            <person name="Macko-Podgorni A."/>
            <person name="Moranska E."/>
            <person name="Grzebelus E."/>
            <person name="Grzebelus D."/>
            <person name="Ashrafi H."/>
            <person name="Zheng Z."/>
            <person name="Cheng S."/>
            <person name="Spooner D."/>
            <person name="Van Deynze A."/>
            <person name="Simon P."/>
        </authorList>
    </citation>
    <scope>NUCLEOTIDE SEQUENCE</scope>
    <source>
        <tissue evidence="10">Leaf</tissue>
    </source>
</reference>